<dbReference type="RefSeq" id="XP_066701625.1">
    <property type="nucleotide sequence ID" value="XM_066841763.1"/>
</dbReference>
<feature type="compositionally biased region" description="Basic and acidic residues" evidence="1">
    <location>
        <begin position="310"/>
        <end position="320"/>
    </location>
</feature>
<keyword evidence="3" id="KW-1185">Reference proteome</keyword>
<feature type="compositionally biased region" description="Polar residues" evidence="1">
    <location>
        <begin position="93"/>
        <end position="121"/>
    </location>
</feature>
<proteinExistence type="predicted"/>
<sequence length="389" mass="42716">MDRSSSNGLRKAMSDAVADMTTHKTKDIDHTDFNPVDTAGSAFDPSSSVAGEHDDFDGEWESHERRTGPEPVRGPLGLVRPPLDPSRPPHLSGNRNTYPGQTADRNSSSTAFIDQGSTTYNGLRPPSEPPSSLKSKYGIPTGRASSEPYSPGRPDTSRSFIQESDLYSDASVHTPAPITGNNGTFRPSPLGQSSEVVDTGQPKSPPQLKPTTSWNQKRPEGLTAHEEKTRKPIVGPHTPHIPHLGENLSPPPSLGFSVETTNGASKENERPYKEPEEVSDLRNRMRYSKHPQVLGPDGVPMLTTQDITQEEQKEVSELRRRLQNPNLVSATLGRASRPHTHDPLPTSHKPKPPTTWHQPTGTRPTETTGGDNRASTYWHSPDRDHTRDY</sequence>
<dbReference type="Proteomes" id="UP001391051">
    <property type="component" value="Unassembled WGS sequence"/>
</dbReference>
<protein>
    <submittedName>
        <fullName evidence="2">Uncharacterized protein</fullName>
    </submittedName>
</protein>
<evidence type="ECO:0000256" key="1">
    <source>
        <dbReference type="SAM" id="MobiDB-lite"/>
    </source>
</evidence>
<feature type="region of interest" description="Disordered" evidence="1">
    <location>
        <begin position="1"/>
        <end position="389"/>
    </location>
</feature>
<dbReference type="EMBL" id="JAQQWE010000004">
    <property type="protein sequence ID" value="KAK7956319.1"/>
    <property type="molecule type" value="Genomic_DNA"/>
</dbReference>
<feature type="compositionally biased region" description="Polar residues" evidence="1">
    <location>
        <begin position="179"/>
        <end position="196"/>
    </location>
</feature>
<evidence type="ECO:0000313" key="3">
    <source>
        <dbReference type="Proteomes" id="UP001391051"/>
    </source>
</evidence>
<feature type="compositionally biased region" description="Basic and acidic residues" evidence="1">
    <location>
        <begin position="21"/>
        <end position="32"/>
    </location>
</feature>
<name>A0ABR1QHV0_9PEZI</name>
<accession>A0ABR1QHV0</accession>
<dbReference type="GeneID" id="92074825"/>
<feature type="compositionally biased region" description="Basic and acidic residues" evidence="1">
    <location>
        <begin position="266"/>
        <end position="283"/>
    </location>
</feature>
<comment type="caution">
    <text evidence="2">The sequence shown here is derived from an EMBL/GenBank/DDBJ whole genome shotgun (WGS) entry which is preliminary data.</text>
</comment>
<evidence type="ECO:0000313" key="2">
    <source>
        <dbReference type="EMBL" id="KAK7956319.1"/>
    </source>
</evidence>
<organism evidence="2 3">
    <name type="scientific">Apiospora aurea</name>
    <dbReference type="NCBI Taxonomy" id="335848"/>
    <lineage>
        <taxon>Eukaryota</taxon>
        <taxon>Fungi</taxon>
        <taxon>Dikarya</taxon>
        <taxon>Ascomycota</taxon>
        <taxon>Pezizomycotina</taxon>
        <taxon>Sordariomycetes</taxon>
        <taxon>Xylariomycetidae</taxon>
        <taxon>Amphisphaeriales</taxon>
        <taxon>Apiosporaceae</taxon>
        <taxon>Apiospora</taxon>
    </lineage>
</organism>
<reference evidence="2 3" key="1">
    <citation type="submission" date="2023-01" db="EMBL/GenBank/DDBJ databases">
        <title>Analysis of 21 Apiospora genomes using comparative genomics revels a genus with tremendous synthesis potential of carbohydrate active enzymes and secondary metabolites.</title>
        <authorList>
            <person name="Sorensen T."/>
        </authorList>
    </citation>
    <scope>NUCLEOTIDE SEQUENCE [LARGE SCALE GENOMIC DNA]</scope>
    <source>
        <strain evidence="2 3">CBS 24483</strain>
    </source>
</reference>
<feature type="compositionally biased region" description="Low complexity" evidence="1">
    <location>
        <begin position="359"/>
        <end position="370"/>
    </location>
</feature>
<gene>
    <name evidence="2" type="ORF">PG986_005541</name>
</gene>
<feature type="compositionally biased region" description="Basic and acidic residues" evidence="1">
    <location>
        <begin position="217"/>
        <end position="230"/>
    </location>
</feature>
<feature type="compositionally biased region" description="Basic and acidic residues" evidence="1">
    <location>
        <begin position="380"/>
        <end position="389"/>
    </location>
</feature>